<proteinExistence type="predicted"/>
<feature type="non-terminal residue" evidence="1">
    <location>
        <position position="1"/>
    </location>
</feature>
<accession>A0A091H205</accession>
<name>A0A091H205_BUCRH</name>
<evidence type="ECO:0000313" key="1">
    <source>
        <dbReference type="EMBL" id="KFO89866.1"/>
    </source>
</evidence>
<dbReference type="InterPro" id="IPR013783">
    <property type="entry name" value="Ig-like_fold"/>
</dbReference>
<feature type="non-terminal residue" evidence="1">
    <location>
        <position position="90"/>
    </location>
</feature>
<protein>
    <submittedName>
        <fullName evidence="1">Uncharacterized protein</fullName>
    </submittedName>
</protein>
<gene>
    <name evidence="1" type="ORF">N320_01817</name>
</gene>
<sequence length="90" mass="9916">QSGLLPVSYMFTGAPRFPVWIHWGFSNTQDALVTSLVLNCSLDAGGAPSNCSAHYFIHKKYRSCAGFFPENRSLLLRDLQLSDSGVYSVT</sequence>
<organism evidence="1 2">
    <name type="scientific">Buceros rhinoceros silvestris</name>
    <dbReference type="NCBI Taxonomy" id="175836"/>
    <lineage>
        <taxon>Eukaryota</taxon>
        <taxon>Metazoa</taxon>
        <taxon>Chordata</taxon>
        <taxon>Craniata</taxon>
        <taxon>Vertebrata</taxon>
        <taxon>Euteleostomi</taxon>
        <taxon>Archelosauria</taxon>
        <taxon>Archosauria</taxon>
        <taxon>Dinosauria</taxon>
        <taxon>Saurischia</taxon>
        <taxon>Theropoda</taxon>
        <taxon>Coelurosauria</taxon>
        <taxon>Aves</taxon>
        <taxon>Neognathae</taxon>
        <taxon>Neoaves</taxon>
        <taxon>Telluraves</taxon>
        <taxon>Coraciimorphae</taxon>
        <taxon>Bucerotiformes</taxon>
        <taxon>Bucerotidae</taxon>
        <taxon>Buceros</taxon>
    </lineage>
</organism>
<keyword evidence="2" id="KW-1185">Reference proteome</keyword>
<dbReference type="Gene3D" id="2.60.40.10">
    <property type="entry name" value="Immunoglobulins"/>
    <property type="match status" value="1"/>
</dbReference>
<evidence type="ECO:0000313" key="2">
    <source>
        <dbReference type="Proteomes" id="UP000054064"/>
    </source>
</evidence>
<dbReference type="Proteomes" id="UP000054064">
    <property type="component" value="Unassembled WGS sequence"/>
</dbReference>
<dbReference type="EMBL" id="KL521719">
    <property type="protein sequence ID" value="KFO89866.1"/>
    <property type="molecule type" value="Genomic_DNA"/>
</dbReference>
<dbReference type="AlphaFoldDB" id="A0A091H205"/>
<reference evidence="1 2" key="1">
    <citation type="submission" date="2014-04" db="EMBL/GenBank/DDBJ databases">
        <title>Genome evolution of avian class.</title>
        <authorList>
            <person name="Zhang G."/>
            <person name="Li C."/>
        </authorList>
    </citation>
    <scope>NUCLEOTIDE SEQUENCE [LARGE SCALE GENOMIC DNA]</scope>
    <source>
        <strain evidence="1">BGI_N320</strain>
    </source>
</reference>